<dbReference type="SUPFAM" id="SSF53850">
    <property type="entry name" value="Periplasmic binding protein-like II"/>
    <property type="match status" value="1"/>
</dbReference>
<dbReference type="InterPro" id="IPR006059">
    <property type="entry name" value="SBP"/>
</dbReference>
<comment type="subcellular location">
    <subcellularLocation>
        <location evidence="1">Cell envelope</location>
    </subcellularLocation>
</comment>
<dbReference type="InterPro" id="IPR050490">
    <property type="entry name" value="Bact_solute-bd_prot1"/>
</dbReference>
<comment type="caution">
    <text evidence="6">The sequence shown here is derived from an EMBL/GenBank/DDBJ whole genome shotgun (WGS) entry which is preliminary data.</text>
</comment>
<name>A0A8J3J439_9ACTN</name>
<evidence type="ECO:0000256" key="2">
    <source>
        <dbReference type="ARBA" id="ARBA00008520"/>
    </source>
</evidence>
<feature type="signal peptide" evidence="5">
    <location>
        <begin position="1"/>
        <end position="17"/>
    </location>
</feature>
<accession>A0A8J3J439</accession>
<keyword evidence="7" id="KW-1185">Reference proteome</keyword>
<dbReference type="RefSeq" id="WP_203654741.1">
    <property type="nucleotide sequence ID" value="NZ_BAAAZM010000002.1"/>
</dbReference>
<comment type="similarity">
    <text evidence="2">Belongs to the bacterial solute-binding protein 1 family.</text>
</comment>
<dbReference type="PROSITE" id="PS51318">
    <property type="entry name" value="TAT"/>
    <property type="match status" value="1"/>
</dbReference>
<evidence type="ECO:0000313" key="7">
    <source>
        <dbReference type="Proteomes" id="UP000612808"/>
    </source>
</evidence>
<dbReference type="PROSITE" id="PS51257">
    <property type="entry name" value="PROKAR_LIPOPROTEIN"/>
    <property type="match status" value="1"/>
</dbReference>
<protein>
    <submittedName>
        <fullName evidence="6">Sugar ABC transporter substrate-binding protein</fullName>
    </submittedName>
</protein>
<evidence type="ECO:0000256" key="3">
    <source>
        <dbReference type="ARBA" id="ARBA00022448"/>
    </source>
</evidence>
<organism evidence="6 7">
    <name type="scientific">Actinocatenispora rupis</name>
    <dbReference type="NCBI Taxonomy" id="519421"/>
    <lineage>
        <taxon>Bacteria</taxon>
        <taxon>Bacillati</taxon>
        <taxon>Actinomycetota</taxon>
        <taxon>Actinomycetes</taxon>
        <taxon>Micromonosporales</taxon>
        <taxon>Micromonosporaceae</taxon>
        <taxon>Actinocatenispora</taxon>
    </lineage>
</organism>
<sequence>MAGIRRRSLFTAAAAGAATLGAPALLSGCGKSGGAKELTFWNFYAPNPNPGDPTLAAQSKWFEDMVAAWNREHETKIRLQYVTILGTPKLATAFAADEGPDIFLISPGDILRYYNAGVLTDLTPYLTKEAIADFSRPNMDTRLVGDRVYALPMEIEPLAMFYSKPLMESVGVTADSDLPTTWDEMLALGEKLKRAKKPPIVFCAAPGYYQNFTWYPWMWQGGGNAISADGKHSAFDSPGAVHALNLYKQTIQRGISPRVEPANADGALALMQGYAAAYHTGIWSVAEFRHRKPKFPYGVFAPPTPPGGTPKTVLGGWAFVANARGRDPETAAKFCAWAIGSMEQDSIDRVVDWCTKAKADIAPRKSALELATRNGGYDDPIMKKFKDEIFPTGRGEPRYPPVVYKAISDAIQACQLTGADPRQQAELASKQIDAYLKSYEGGRIL</sequence>
<dbReference type="Gene3D" id="3.40.190.10">
    <property type="entry name" value="Periplasmic binding protein-like II"/>
    <property type="match status" value="1"/>
</dbReference>
<evidence type="ECO:0000313" key="6">
    <source>
        <dbReference type="EMBL" id="GID09759.1"/>
    </source>
</evidence>
<dbReference type="PANTHER" id="PTHR43649">
    <property type="entry name" value="ARABINOSE-BINDING PROTEIN-RELATED"/>
    <property type="match status" value="1"/>
</dbReference>
<evidence type="ECO:0000256" key="5">
    <source>
        <dbReference type="SAM" id="SignalP"/>
    </source>
</evidence>
<dbReference type="Pfam" id="PF01547">
    <property type="entry name" value="SBP_bac_1"/>
    <property type="match status" value="1"/>
</dbReference>
<dbReference type="Proteomes" id="UP000612808">
    <property type="component" value="Unassembled WGS sequence"/>
</dbReference>
<keyword evidence="4 5" id="KW-0732">Signal</keyword>
<proteinExistence type="inferred from homology"/>
<keyword evidence="3" id="KW-0813">Transport</keyword>
<gene>
    <name evidence="6" type="ORF">Aru02nite_06480</name>
</gene>
<dbReference type="AlphaFoldDB" id="A0A8J3J439"/>
<dbReference type="CDD" id="cd13585">
    <property type="entry name" value="PBP2_TMBP_like"/>
    <property type="match status" value="1"/>
</dbReference>
<reference evidence="6" key="1">
    <citation type="submission" date="2021-01" db="EMBL/GenBank/DDBJ databases">
        <title>Whole genome shotgun sequence of Actinocatenispora rupis NBRC 107355.</title>
        <authorList>
            <person name="Komaki H."/>
            <person name="Tamura T."/>
        </authorList>
    </citation>
    <scope>NUCLEOTIDE SEQUENCE</scope>
    <source>
        <strain evidence="6">NBRC 107355</strain>
    </source>
</reference>
<evidence type="ECO:0000256" key="1">
    <source>
        <dbReference type="ARBA" id="ARBA00004196"/>
    </source>
</evidence>
<dbReference type="EMBL" id="BOMB01000003">
    <property type="protein sequence ID" value="GID09759.1"/>
    <property type="molecule type" value="Genomic_DNA"/>
</dbReference>
<feature type="chain" id="PRO_5035265486" evidence="5">
    <location>
        <begin position="18"/>
        <end position="445"/>
    </location>
</feature>
<dbReference type="GO" id="GO:0030313">
    <property type="term" value="C:cell envelope"/>
    <property type="evidence" value="ECO:0007669"/>
    <property type="project" value="UniProtKB-SubCell"/>
</dbReference>
<dbReference type="PANTHER" id="PTHR43649:SF31">
    <property type="entry name" value="SN-GLYCEROL-3-PHOSPHATE-BINDING PERIPLASMIC PROTEIN UGPB"/>
    <property type="match status" value="1"/>
</dbReference>
<dbReference type="InterPro" id="IPR006311">
    <property type="entry name" value="TAT_signal"/>
</dbReference>
<evidence type="ECO:0000256" key="4">
    <source>
        <dbReference type="ARBA" id="ARBA00022729"/>
    </source>
</evidence>